<gene>
    <name evidence="1" type="ORF">MSSD14B_28510</name>
</gene>
<dbReference type="RefSeq" id="WP_136632298.1">
    <property type="nucleotide sequence ID" value="NZ_BGZI01000020.1"/>
</dbReference>
<evidence type="ECO:0000313" key="1">
    <source>
        <dbReference type="EMBL" id="GBO89183.1"/>
    </source>
</evidence>
<dbReference type="AlphaFoldDB" id="A0A5M3Q1X5"/>
<dbReference type="EMBL" id="BGZI01000020">
    <property type="protein sequence ID" value="GBO89183.1"/>
    <property type="molecule type" value="Genomic_DNA"/>
</dbReference>
<name>A0A5M3Q1X5_9GAMM</name>
<comment type="caution">
    <text evidence="1">The sequence shown here is derived from an EMBL/GenBank/DDBJ whole genome shotgun (WGS) entry which is preliminary data.</text>
</comment>
<accession>A0A5M3Q1X5</accession>
<proteinExistence type="predicted"/>
<sequence>MKYAAGNIELATAAMCVWETLNIPDHINGPYGEYLEGALNDQGVSETRERAANLAIEINHLYGRVEEFYDEPFDMEFVPGIIDALFQLFGHFGVASYDRLLSEGHFLAAWALLSSVDVDIDQLKAPGTRFSAIRHSQGFSLSFEPSGAEPFSFGCFRTMREARLAVRTFETLAGNSPDAQAA</sequence>
<evidence type="ECO:0000313" key="2">
    <source>
        <dbReference type="Proteomes" id="UP000387223"/>
    </source>
</evidence>
<organism evidence="1 2">
    <name type="scientific">Marinobacter salsuginis</name>
    <dbReference type="NCBI Taxonomy" id="418719"/>
    <lineage>
        <taxon>Bacteria</taxon>
        <taxon>Pseudomonadati</taxon>
        <taxon>Pseudomonadota</taxon>
        <taxon>Gammaproteobacteria</taxon>
        <taxon>Pseudomonadales</taxon>
        <taxon>Marinobacteraceae</taxon>
        <taxon>Marinobacter</taxon>
    </lineage>
</organism>
<dbReference type="Proteomes" id="UP000387223">
    <property type="component" value="Unassembled WGS sequence"/>
</dbReference>
<protein>
    <submittedName>
        <fullName evidence="1">Uncharacterized protein</fullName>
    </submittedName>
</protein>
<reference evidence="1 2" key="1">
    <citation type="journal article" date="2019" name="J. Gen. Appl. Microbiol.">
        <title>Aerobic degradation of cis-dichloroethene by the marine bacterium Marinobacter salsuginis strain 5N-3.</title>
        <authorList>
            <person name="Inoue Y."/>
            <person name="Fukunaga Y."/>
            <person name="Katsumata H."/>
            <person name="Ohji S."/>
            <person name="Hosoyama A."/>
            <person name="Mori K."/>
            <person name="Ando K."/>
        </authorList>
    </citation>
    <scope>NUCLEOTIDE SEQUENCE [LARGE SCALE GENOMIC DNA]</scope>
    <source>
        <strain evidence="1 2">NBRC 109114</strain>
    </source>
</reference>